<evidence type="ECO:0000256" key="3">
    <source>
        <dbReference type="ARBA" id="ARBA00022833"/>
    </source>
</evidence>
<dbReference type="InterPro" id="IPR013083">
    <property type="entry name" value="Znf_RING/FYVE/PHD"/>
</dbReference>
<dbReference type="AlphaFoldDB" id="A0A6C0C1C6"/>
<dbReference type="InterPro" id="IPR019734">
    <property type="entry name" value="TPR_rpt"/>
</dbReference>
<evidence type="ECO:0000256" key="2">
    <source>
        <dbReference type="ARBA" id="ARBA00022771"/>
    </source>
</evidence>
<name>A0A6C0C1C6_9ZZZZ</name>
<dbReference type="EMBL" id="MN739312">
    <property type="protein sequence ID" value="QHS98206.1"/>
    <property type="molecule type" value="Genomic_DNA"/>
</dbReference>
<dbReference type="PROSITE" id="PS50089">
    <property type="entry name" value="ZF_RING_2"/>
    <property type="match status" value="1"/>
</dbReference>
<sequence length="296" mass="35467">MIKEIDLKYFFIYFYKNITKMYNHDNDSIGIYSLVKAFDKCGTYLYEENEYKESQHYFQMSIEICENESNLSGYADLLDDMKDYQESVIFYNKAIDVEDDKKTMIPHYNLAQTIMGKCIELYANDKTDVKIEQMLTDSLEQFDFVFNNEKKHTLKYLRDKCIETLNMSLLDVIKIIDSVKHIAVKKENMNQLEIHRVLEEILYVLQEKRVTDSKESILIKYVRRWKNSIEQLPDYIIYKNKKRLFEKLNYFDDCCICLEHCLQIDLHCGHTVCTDCYKKIYEEPCPMCRSKCELVD</sequence>
<keyword evidence="1" id="KW-0479">Metal-binding</keyword>
<dbReference type="InterPro" id="IPR011990">
    <property type="entry name" value="TPR-like_helical_dom_sf"/>
</dbReference>
<reference evidence="5" key="1">
    <citation type="journal article" date="2020" name="Nature">
        <title>Giant virus diversity and host interactions through global metagenomics.</title>
        <authorList>
            <person name="Schulz F."/>
            <person name="Roux S."/>
            <person name="Paez-Espino D."/>
            <person name="Jungbluth S."/>
            <person name="Walsh D.A."/>
            <person name="Denef V.J."/>
            <person name="McMahon K.D."/>
            <person name="Konstantinidis K.T."/>
            <person name="Eloe-Fadrosh E.A."/>
            <person name="Kyrpides N.C."/>
            <person name="Woyke T."/>
        </authorList>
    </citation>
    <scope>NUCLEOTIDE SEQUENCE</scope>
    <source>
        <strain evidence="5">GVMAG-M-3300020182-84</strain>
    </source>
</reference>
<accession>A0A6C0C1C6</accession>
<keyword evidence="2" id="KW-0863">Zinc-finger</keyword>
<dbReference type="InterPro" id="IPR001841">
    <property type="entry name" value="Znf_RING"/>
</dbReference>
<protein>
    <recommendedName>
        <fullName evidence="4">RING-type domain-containing protein</fullName>
    </recommendedName>
</protein>
<dbReference type="GO" id="GO:0005737">
    <property type="term" value="C:cytoplasm"/>
    <property type="evidence" value="ECO:0007669"/>
    <property type="project" value="UniProtKB-ARBA"/>
</dbReference>
<dbReference type="GO" id="GO:0008270">
    <property type="term" value="F:zinc ion binding"/>
    <property type="evidence" value="ECO:0007669"/>
    <property type="project" value="UniProtKB-KW"/>
</dbReference>
<dbReference type="SUPFAM" id="SSF48452">
    <property type="entry name" value="TPR-like"/>
    <property type="match status" value="1"/>
</dbReference>
<evidence type="ECO:0000313" key="5">
    <source>
        <dbReference type="EMBL" id="QHS98206.1"/>
    </source>
</evidence>
<dbReference type="PROSITE" id="PS00518">
    <property type="entry name" value="ZF_RING_1"/>
    <property type="match status" value="1"/>
</dbReference>
<dbReference type="Pfam" id="PF13181">
    <property type="entry name" value="TPR_8"/>
    <property type="match status" value="1"/>
</dbReference>
<feature type="domain" description="RING-type" evidence="4">
    <location>
        <begin position="254"/>
        <end position="289"/>
    </location>
</feature>
<keyword evidence="3" id="KW-0862">Zinc</keyword>
<dbReference type="Gene3D" id="3.30.40.10">
    <property type="entry name" value="Zinc/RING finger domain, C3HC4 (zinc finger)"/>
    <property type="match status" value="1"/>
</dbReference>
<dbReference type="SUPFAM" id="SSF57850">
    <property type="entry name" value="RING/U-box"/>
    <property type="match status" value="1"/>
</dbReference>
<organism evidence="5">
    <name type="scientific">viral metagenome</name>
    <dbReference type="NCBI Taxonomy" id="1070528"/>
    <lineage>
        <taxon>unclassified sequences</taxon>
        <taxon>metagenomes</taxon>
        <taxon>organismal metagenomes</taxon>
    </lineage>
</organism>
<dbReference type="InterPro" id="IPR017907">
    <property type="entry name" value="Znf_RING_CS"/>
</dbReference>
<dbReference type="Gene3D" id="1.25.40.10">
    <property type="entry name" value="Tetratricopeptide repeat domain"/>
    <property type="match status" value="1"/>
</dbReference>
<evidence type="ECO:0000256" key="1">
    <source>
        <dbReference type="ARBA" id="ARBA00022723"/>
    </source>
</evidence>
<evidence type="ECO:0000259" key="4">
    <source>
        <dbReference type="PROSITE" id="PS50089"/>
    </source>
</evidence>
<proteinExistence type="predicted"/>